<evidence type="ECO:0000313" key="3">
    <source>
        <dbReference type="Proteomes" id="UP000002357"/>
    </source>
</evidence>
<evidence type="ECO:0000256" key="1">
    <source>
        <dbReference type="SAM" id="MobiDB-lite"/>
    </source>
</evidence>
<keyword evidence="3" id="KW-1185">Reference proteome</keyword>
<gene>
    <name evidence="2" type="ORF">SCLAV_2572</name>
</gene>
<proteinExistence type="predicted"/>
<evidence type="ECO:0000313" key="2">
    <source>
        <dbReference type="EMBL" id="EFG07644.1"/>
    </source>
</evidence>
<dbReference type="AlphaFoldDB" id="B5GY12"/>
<reference evidence="2 3" key="1">
    <citation type="journal article" date="2010" name="Genome Biol. Evol.">
        <title>The sequence of a 1.8-mb bacterial linear plasmid reveals a rich evolutionary reservoir of secondary metabolic pathways.</title>
        <authorList>
            <person name="Medema M.H."/>
            <person name="Trefzer A."/>
            <person name="Kovalchuk A."/>
            <person name="van den Berg M."/>
            <person name="Mueller U."/>
            <person name="Heijne W."/>
            <person name="Wu L."/>
            <person name="Alam M.T."/>
            <person name="Ronning C.M."/>
            <person name="Nierman W.C."/>
            <person name="Bovenberg R.A.L."/>
            <person name="Breitling R."/>
            <person name="Takano E."/>
        </authorList>
    </citation>
    <scope>NUCLEOTIDE SEQUENCE [LARGE SCALE GENOMIC DNA]</scope>
    <source>
        <strain evidence="3">ATCC 27064 / DSM 738 / JCM 4710 / NBRC 13307 / NCIMB 12785 / NRRL 3585 / VKM Ac-602</strain>
    </source>
</reference>
<protein>
    <submittedName>
        <fullName evidence="2">Uncharacterized protein</fullName>
    </submittedName>
</protein>
<organism evidence="2 3">
    <name type="scientific">Streptomyces clavuligerus</name>
    <dbReference type="NCBI Taxonomy" id="1901"/>
    <lineage>
        <taxon>Bacteria</taxon>
        <taxon>Bacillati</taxon>
        <taxon>Actinomycetota</taxon>
        <taxon>Actinomycetes</taxon>
        <taxon>Kitasatosporales</taxon>
        <taxon>Streptomycetaceae</taxon>
        <taxon>Streptomyces</taxon>
    </lineage>
</organism>
<dbReference type="Proteomes" id="UP000002357">
    <property type="component" value="Chromosome"/>
</dbReference>
<dbReference type="EMBL" id="CM000913">
    <property type="protein sequence ID" value="EFG07644.1"/>
    <property type="molecule type" value="Genomic_DNA"/>
</dbReference>
<sequence length="47" mass="5356">MYRRIGGSTDFWINDRRMARRTDRGWRTDHSADGSGVDHPDGHPTAA</sequence>
<accession>B5GY12</accession>
<feature type="region of interest" description="Disordered" evidence="1">
    <location>
        <begin position="22"/>
        <end position="47"/>
    </location>
</feature>
<name>B5GY12_STRCL</name>